<feature type="transmembrane region" description="Helical" evidence="4">
    <location>
        <begin position="39"/>
        <end position="60"/>
    </location>
</feature>
<gene>
    <name evidence="6" type="ORF">DFP80_11654</name>
</gene>
<dbReference type="PANTHER" id="PTHR43280:SF29">
    <property type="entry name" value="ARAC-FAMILY TRANSCRIPTIONAL REGULATOR"/>
    <property type="match status" value="1"/>
</dbReference>
<keyword evidence="1" id="KW-0805">Transcription regulation</keyword>
<dbReference type="InterPro" id="IPR018062">
    <property type="entry name" value="HTH_AraC-typ_CS"/>
</dbReference>
<dbReference type="PRINTS" id="PR00032">
    <property type="entry name" value="HTHARAC"/>
</dbReference>
<feature type="transmembrane region" description="Helical" evidence="4">
    <location>
        <begin position="150"/>
        <end position="173"/>
    </location>
</feature>
<evidence type="ECO:0000313" key="7">
    <source>
        <dbReference type="Proteomes" id="UP000252792"/>
    </source>
</evidence>
<evidence type="ECO:0000256" key="2">
    <source>
        <dbReference type="ARBA" id="ARBA00023125"/>
    </source>
</evidence>
<feature type="transmembrane region" description="Helical" evidence="4">
    <location>
        <begin position="225"/>
        <end position="245"/>
    </location>
</feature>
<feature type="transmembrane region" description="Helical" evidence="4">
    <location>
        <begin position="194"/>
        <end position="213"/>
    </location>
</feature>
<keyword evidence="4" id="KW-0812">Transmembrane</keyword>
<proteinExistence type="predicted"/>
<dbReference type="SMART" id="SM00342">
    <property type="entry name" value="HTH_ARAC"/>
    <property type="match status" value="1"/>
</dbReference>
<dbReference type="PANTHER" id="PTHR43280">
    <property type="entry name" value="ARAC-FAMILY TRANSCRIPTIONAL REGULATOR"/>
    <property type="match status" value="1"/>
</dbReference>
<organism evidence="6 7">
    <name type="scientific">Marinomonas rhizomae</name>
    <dbReference type="NCBI Taxonomy" id="491948"/>
    <lineage>
        <taxon>Bacteria</taxon>
        <taxon>Pseudomonadati</taxon>
        <taxon>Pseudomonadota</taxon>
        <taxon>Gammaproteobacteria</taxon>
        <taxon>Oceanospirillales</taxon>
        <taxon>Oceanospirillaceae</taxon>
        <taxon>Marinomonas</taxon>
    </lineage>
</organism>
<dbReference type="InterPro" id="IPR018060">
    <property type="entry name" value="HTH_AraC"/>
</dbReference>
<accession>A0A366IY68</accession>
<name>A0A366IY68_9GAMM</name>
<dbReference type="SUPFAM" id="SSF46689">
    <property type="entry name" value="Homeodomain-like"/>
    <property type="match status" value="1"/>
</dbReference>
<comment type="caution">
    <text evidence="6">The sequence shown here is derived from an EMBL/GenBank/DDBJ whole genome shotgun (WGS) entry which is preliminary data.</text>
</comment>
<keyword evidence="4" id="KW-0472">Membrane</keyword>
<protein>
    <submittedName>
        <fullName evidence="6">AraC family transcriptional regulator</fullName>
    </submittedName>
</protein>
<evidence type="ECO:0000256" key="1">
    <source>
        <dbReference type="ARBA" id="ARBA00023015"/>
    </source>
</evidence>
<keyword evidence="3" id="KW-0804">Transcription</keyword>
<dbReference type="EMBL" id="QNSE01000016">
    <property type="protein sequence ID" value="RBP79029.1"/>
    <property type="molecule type" value="Genomic_DNA"/>
</dbReference>
<feature type="transmembrane region" description="Helical" evidence="4">
    <location>
        <begin position="6"/>
        <end position="27"/>
    </location>
</feature>
<dbReference type="OrthoDB" id="345413at2"/>
<evidence type="ECO:0000256" key="4">
    <source>
        <dbReference type="SAM" id="Phobius"/>
    </source>
</evidence>
<sequence>MYLNKSHSWEISLIGLSLTLFTLTHLLTKSHKHKTDWLLCLWLFILNIPLIHSTLAHININIETLFFFSNPTLHLLNGPILYCYTRMLISKEKRVFKGAELLHFLPFVLFYVLFISMPPSSLMLPQPERNLTVVGDAVIENDTMSLLEGLLFHFGFINVLIFIGYSIATLITLRQHRINIADFFSQHDSQVSLRWIYALPITFVILVLFNVVYEAQFSASEYIDPITRHMLSFSIFILLLCFFGIKQKPVFQLEHKAMNENEIIAETSTDSELSPNKLEAVRPSTINNDFVTETINNMQLYLQQEKPFLDPDFSVYALAEALNIPRRTLSLVISTGLSKNFYQYVNEFRINEVKRLLENQDDKMTIIDLAYRAGFNSKSSFNSLFKKHCGVTPSQYRKMVKKPENISCSRES</sequence>
<dbReference type="PROSITE" id="PS00041">
    <property type="entry name" value="HTH_ARAC_FAMILY_1"/>
    <property type="match status" value="1"/>
</dbReference>
<dbReference type="RefSeq" id="WP_113918244.1">
    <property type="nucleotide sequence ID" value="NZ_QNSE01000016.1"/>
</dbReference>
<dbReference type="GO" id="GO:0043565">
    <property type="term" value="F:sequence-specific DNA binding"/>
    <property type="evidence" value="ECO:0007669"/>
    <property type="project" value="InterPro"/>
</dbReference>
<keyword evidence="2" id="KW-0238">DNA-binding</keyword>
<dbReference type="Gene3D" id="1.10.10.60">
    <property type="entry name" value="Homeodomain-like"/>
    <property type="match status" value="1"/>
</dbReference>
<keyword evidence="7" id="KW-1185">Reference proteome</keyword>
<evidence type="ECO:0000259" key="5">
    <source>
        <dbReference type="PROSITE" id="PS01124"/>
    </source>
</evidence>
<dbReference type="AlphaFoldDB" id="A0A366IY68"/>
<reference evidence="6 7" key="1">
    <citation type="submission" date="2018-06" db="EMBL/GenBank/DDBJ databases">
        <title>Genomic Encyclopedia of Type Strains, Phase III (KMG-III): the genomes of soil and plant-associated and newly described type strains.</title>
        <authorList>
            <person name="Whitman W."/>
        </authorList>
    </citation>
    <scope>NUCLEOTIDE SEQUENCE [LARGE SCALE GENOMIC DNA]</scope>
    <source>
        <strain evidence="6 7">CECT 7377</strain>
    </source>
</reference>
<keyword evidence="4" id="KW-1133">Transmembrane helix</keyword>
<dbReference type="GO" id="GO:0003700">
    <property type="term" value="F:DNA-binding transcription factor activity"/>
    <property type="evidence" value="ECO:0007669"/>
    <property type="project" value="InterPro"/>
</dbReference>
<evidence type="ECO:0000256" key="3">
    <source>
        <dbReference type="ARBA" id="ARBA00023163"/>
    </source>
</evidence>
<dbReference type="InterPro" id="IPR009057">
    <property type="entry name" value="Homeodomain-like_sf"/>
</dbReference>
<dbReference type="PROSITE" id="PS01124">
    <property type="entry name" value="HTH_ARAC_FAMILY_2"/>
    <property type="match status" value="1"/>
</dbReference>
<dbReference type="Proteomes" id="UP000252792">
    <property type="component" value="Unassembled WGS sequence"/>
</dbReference>
<feature type="domain" description="HTH araC/xylS-type" evidence="5">
    <location>
        <begin position="292"/>
        <end position="399"/>
    </location>
</feature>
<dbReference type="Pfam" id="PF12833">
    <property type="entry name" value="HTH_18"/>
    <property type="match status" value="1"/>
</dbReference>
<evidence type="ECO:0000313" key="6">
    <source>
        <dbReference type="EMBL" id="RBP79029.1"/>
    </source>
</evidence>
<dbReference type="InterPro" id="IPR020449">
    <property type="entry name" value="Tscrpt_reg_AraC-type_HTH"/>
</dbReference>
<feature type="transmembrane region" description="Helical" evidence="4">
    <location>
        <begin position="101"/>
        <end position="117"/>
    </location>
</feature>